<proteinExistence type="predicted"/>
<dbReference type="InterPro" id="IPR029052">
    <property type="entry name" value="Metallo-depent_PP-like"/>
</dbReference>
<dbReference type="Gene3D" id="3.60.21.10">
    <property type="match status" value="1"/>
</dbReference>
<gene>
    <name evidence="2" type="ORF">PC9H_005328</name>
</gene>
<dbReference type="AlphaFoldDB" id="A0A8H7A099"/>
<evidence type="ECO:0000313" key="2">
    <source>
        <dbReference type="EMBL" id="KAF7433378.1"/>
    </source>
</evidence>
<dbReference type="GeneID" id="59375146"/>
<dbReference type="Proteomes" id="UP000623687">
    <property type="component" value="Unassembled WGS sequence"/>
</dbReference>
<comment type="caution">
    <text evidence="2">The sequence shown here is derived from an EMBL/GenBank/DDBJ whole genome shotgun (WGS) entry which is preliminary data.</text>
</comment>
<name>A0A8H7A099_PLEOS</name>
<evidence type="ECO:0000313" key="3">
    <source>
        <dbReference type="Proteomes" id="UP000623687"/>
    </source>
</evidence>
<dbReference type="PANTHER" id="PTHR12905:SF18">
    <property type="entry name" value="ESTER HYDROLASE, PUTATIVE (AFU_ORTHOLOGUE AFUA_4G03130)-RELATED"/>
    <property type="match status" value="1"/>
</dbReference>
<dbReference type="VEuPathDB" id="FungiDB:PC9H_005328"/>
<accession>A0A8H7A099</accession>
<evidence type="ECO:0000259" key="1">
    <source>
        <dbReference type="Pfam" id="PF00149"/>
    </source>
</evidence>
<dbReference type="OrthoDB" id="630188at2759"/>
<keyword evidence="3" id="KW-1185">Reference proteome</keyword>
<sequence length="317" mass="35640">MFSTTRHSHGLDSILERQVDDSTLRQRYIQSPSFPFFLLSTIYHYFRHIPFLPAPPLDPTKIRLVCISDTHNNIIPLPDVPLGDVLIHAGDLSQSGSAEELQKTLDWLRSLPHRHKVFIGGNHDTGLANGTHSALDMSDLIYLCDEGVSIRVRGRMLRVYGSPWTPQHGNFVFQYPRHAAHARWAKLVDESEAGRRLDVLVTHGPPKGHVDHLGYGCEGLLDGIWRVKPKAMICGHIHAGRGMELLRWDEGQRMWENAVRAGNRVGWLSMVATIWRLVYAWLTQRGKDGSDACYIVNCAVVGGARDDLLRPAVVLDV</sequence>
<dbReference type="EMBL" id="JACETU010000003">
    <property type="protein sequence ID" value="KAF7433378.1"/>
    <property type="molecule type" value="Genomic_DNA"/>
</dbReference>
<dbReference type="RefSeq" id="XP_036633405.1">
    <property type="nucleotide sequence ID" value="XM_036774903.1"/>
</dbReference>
<feature type="domain" description="Calcineurin-like phosphoesterase" evidence="1">
    <location>
        <begin position="63"/>
        <end position="239"/>
    </location>
</feature>
<dbReference type="InterPro" id="IPR004843">
    <property type="entry name" value="Calcineurin-like_PHP"/>
</dbReference>
<organism evidence="2 3">
    <name type="scientific">Pleurotus ostreatus</name>
    <name type="common">Oyster mushroom</name>
    <name type="synonym">White-rot fungus</name>
    <dbReference type="NCBI Taxonomy" id="5322"/>
    <lineage>
        <taxon>Eukaryota</taxon>
        <taxon>Fungi</taxon>
        <taxon>Dikarya</taxon>
        <taxon>Basidiomycota</taxon>
        <taxon>Agaricomycotina</taxon>
        <taxon>Agaricomycetes</taxon>
        <taxon>Agaricomycetidae</taxon>
        <taxon>Agaricales</taxon>
        <taxon>Pleurotineae</taxon>
        <taxon>Pleurotaceae</taxon>
        <taxon>Pleurotus</taxon>
    </lineage>
</organism>
<dbReference type="InterPro" id="IPR051693">
    <property type="entry name" value="UPF0046_metallophosphoest"/>
</dbReference>
<protein>
    <recommendedName>
        <fullName evidence="1">Calcineurin-like phosphoesterase domain-containing protein</fullName>
    </recommendedName>
</protein>
<reference evidence="2" key="1">
    <citation type="submission" date="2019-07" db="EMBL/GenBank/DDBJ databases">
        <authorList>
            <person name="Palmer J.M."/>
        </authorList>
    </citation>
    <scope>NUCLEOTIDE SEQUENCE</scope>
    <source>
        <strain evidence="2">PC9</strain>
    </source>
</reference>
<dbReference type="SUPFAM" id="SSF56300">
    <property type="entry name" value="Metallo-dependent phosphatases"/>
    <property type="match status" value="1"/>
</dbReference>
<dbReference type="Pfam" id="PF00149">
    <property type="entry name" value="Metallophos"/>
    <property type="match status" value="1"/>
</dbReference>
<dbReference type="CDD" id="cd07379">
    <property type="entry name" value="MPP_239FB"/>
    <property type="match status" value="1"/>
</dbReference>
<dbReference type="PANTHER" id="PTHR12905">
    <property type="entry name" value="METALLOPHOSPHOESTERASE"/>
    <property type="match status" value="1"/>
</dbReference>
<dbReference type="GO" id="GO:0016787">
    <property type="term" value="F:hydrolase activity"/>
    <property type="evidence" value="ECO:0007669"/>
    <property type="project" value="InterPro"/>
</dbReference>